<sequence length="407" mass="43228">MGNSRLRLLLGAGCAWLALVAAAQAGGFSRGSADTDILFDEGNFNMRSGVTYVAPHRELTKLGTHDDPKLLGTSFTDDFVVPSAAIKINFADNLRCAGTLVQNIGGASSYEHPTASGKLKESFSAYESAATCAVGFDVGKGRFWLLGGGYMEQLSYSRQDDYSRVGLGAGTLDLDGQKFGYRVGAAYEIPEIAFRAQVMYRSGTDYGAEGTASAPAEVLERALRGAGMSDAQNPFYGIPNNLQVPIAAVGTGHLPQSVDLKFQTGIAPGWLAFGGVKWTDWSVMTRLNVRSVQGGYTILDTPYYWKDGWTVTGGVGHAFNDSVSGLVSLTWDSGVSTGYDLMSDSYTLAVGGSLKDKFGGELRGGIGLSYLTSATETKNFGPTGDDRNQAVKAGYAAAINIEYNIKW</sequence>
<dbReference type="RefSeq" id="WP_080919314.1">
    <property type="nucleotide sequence ID" value="NZ_MDET01000012.1"/>
</dbReference>
<dbReference type="OrthoDB" id="6679728at2"/>
<dbReference type="GO" id="GO:0015483">
    <property type="term" value="F:long-chain fatty acid transporting porin activity"/>
    <property type="evidence" value="ECO:0007669"/>
    <property type="project" value="TreeGrafter"/>
</dbReference>
<evidence type="ECO:0000256" key="8">
    <source>
        <dbReference type="SAM" id="SignalP"/>
    </source>
</evidence>
<proteinExistence type="inferred from homology"/>
<dbReference type="Pfam" id="PF03349">
    <property type="entry name" value="Toluene_X"/>
    <property type="match status" value="1"/>
</dbReference>
<evidence type="ECO:0000256" key="6">
    <source>
        <dbReference type="ARBA" id="ARBA00023136"/>
    </source>
</evidence>
<accession>A0A1V8RRL0</accession>
<feature type="signal peptide" evidence="8">
    <location>
        <begin position="1"/>
        <end position="25"/>
    </location>
</feature>
<evidence type="ECO:0000256" key="4">
    <source>
        <dbReference type="ARBA" id="ARBA00022692"/>
    </source>
</evidence>
<comment type="caution">
    <text evidence="9">The sequence shown here is derived from an EMBL/GenBank/DDBJ whole genome shotgun (WGS) entry which is preliminary data.</text>
</comment>
<dbReference type="AlphaFoldDB" id="A0A1V8RRL0"/>
<evidence type="ECO:0000256" key="7">
    <source>
        <dbReference type="ARBA" id="ARBA00023237"/>
    </source>
</evidence>
<gene>
    <name evidence="9" type="ORF">BFN67_02265</name>
</gene>
<dbReference type="InterPro" id="IPR005017">
    <property type="entry name" value="OMPP1/FadL/TodX"/>
</dbReference>
<evidence type="ECO:0000256" key="2">
    <source>
        <dbReference type="ARBA" id="ARBA00008163"/>
    </source>
</evidence>
<dbReference type="Proteomes" id="UP000191905">
    <property type="component" value="Unassembled WGS sequence"/>
</dbReference>
<organism evidence="9 10">
    <name type="scientific">Manganibacter manganicus</name>
    <dbReference type="NCBI Taxonomy" id="1873176"/>
    <lineage>
        <taxon>Bacteria</taxon>
        <taxon>Pseudomonadati</taxon>
        <taxon>Pseudomonadota</taxon>
        <taxon>Alphaproteobacteria</taxon>
        <taxon>Hyphomicrobiales</taxon>
        <taxon>Phyllobacteriaceae</taxon>
        <taxon>Manganibacter</taxon>
    </lineage>
</organism>
<evidence type="ECO:0000256" key="3">
    <source>
        <dbReference type="ARBA" id="ARBA00022452"/>
    </source>
</evidence>
<dbReference type="GO" id="GO:0009279">
    <property type="term" value="C:cell outer membrane"/>
    <property type="evidence" value="ECO:0007669"/>
    <property type="project" value="UniProtKB-SubCell"/>
</dbReference>
<keyword evidence="10" id="KW-1185">Reference proteome</keyword>
<protein>
    <recommendedName>
        <fullName evidence="11">Aromatic hydrocarbon degradation protein</fullName>
    </recommendedName>
</protein>
<dbReference type="SUPFAM" id="SSF56935">
    <property type="entry name" value="Porins"/>
    <property type="match status" value="1"/>
</dbReference>
<dbReference type="PANTHER" id="PTHR35093">
    <property type="entry name" value="OUTER MEMBRANE PROTEIN NMB0088-RELATED"/>
    <property type="match status" value="1"/>
</dbReference>
<evidence type="ECO:0000313" key="9">
    <source>
        <dbReference type="EMBL" id="OQM75764.1"/>
    </source>
</evidence>
<comment type="subcellular location">
    <subcellularLocation>
        <location evidence="1">Cell outer membrane</location>
        <topology evidence="1">Multi-pass membrane protein</topology>
    </subcellularLocation>
</comment>
<dbReference type="STRING" id="1873176.BFN67_02265"/>
<keyword evidence="3" id="KW-1134">Transmembrane beta strand</keyword>
<comment type="similarity">
    <text evidence="2">Belongs to the OmpP1/FadL family.</text>
</comment>
<keyword evidence="7" id="KW-0998">Cell outer membrane</keyword>
<evidence type="ECO:0008006" key="11">
    <source>
        <dbReference type="Google" id="ProtNLM"/>
    </source>
</evidence>
<keyword evidence="6" id="KW-0472">Membrane</keyword>
<keyword evidence="5 8" id="KW-0732">Signal</keyword>
<dbReference type="EMBL" id="MDET01000012">
    <property type="protein sequence ID" value="OQM75764.1"/>
    <property type="molecule type" value="Genomic_DNA"/>
</dbReference>
<evidence type="ECO:0000256" key="5">
    <source>
        <dbReference type="ARBA" id="ARBA00022729"/>
    </source>
</evidence>
<feature type="chain" id="PRO_5012235378" description="Aromatic hydrocarbon degradation protein" evidence="8">
    <location>
        <begin position="26"/>
        <end position="407"/>
    </location>
</feature>
<reference evidence="9 10" key="1">
    <citation type="journal article" date="2016" name="Int. J. Syst. Evol. Microbiol.">
        <title>Pseudaminobacter manganicus sp. nov., isolated from sludge of a manganese mine.</title>
        <authorList>
            <person name="Li J."/>
            <person name="Huang J."/>
            <person name="Liao S."/>
            <person name="Wang G."/>
        </authorList>
    </citation>
    <scope>NUCLEOTIDE SEQUENCE [LARGE SCALE GENOMIC DNA]</scope>
    <source>
        <strain evidence="9 10">JH-7</strain>
    </source>
</reference>
<dbReference type="Gene3D" id="2.40.160.60">
    <property type="entry name" value="Outer membrane protein transport protein (OMPP1/FadL/TodX)"/>
    <property type="match status" value="1"/>
</dbReference>
<keyword evidence="4" id="KW-0812">Transmembrane</keyword>
<dbReference type="PANTHER" id="PTHR35093:SF8">
    <property type="entry name" value="OUTER MEMBRANE PROTEIN NMB0088-RELATED"/>
    <property type="match status" value="1"/>
</dbReference>
<evidence type="ECO:0000313" key="10">
    <source>
        <dbReference type="Proteomes" id="UP000191905"/>
    </source>
</evidence>
<evidence type="ECO:0000256" key="1">
    <source>
        <dbReference type="ARBA" id="ARBA00004571"/>
    </source>
</evidence>
<name>A0A1V8RRL0_9HYPH</name>